<sequence>MHGGSTEQSGAFERMLASVASEPNAFDASMPGMAWRRLAIDTAVEMYAEGDGVPDGVSLRVWIDVLLAEENLVGLTRPERAALGIVPVPKPEFTPEDIKREAAFTEARHARQAESVKDKN</sequence>
<proteinExistence type="predicted"/>
<evidence type="ECO:0000313" key="1">
    <source>
        <dbReference type="EMBL" id="KKK66716.1"/>
    </source>
</evidence>
<comment type="caution">
    <text evidence="1">The sequence shown here is derived from an EMBL/GenBank/DDBJ whole genome shotgun (WGS) entry which is preliminary data.</text>
</comment>
<gene>
    <name evidence="1" type="ORF">LCGC14_2961290</name>
</gene>
<dbReference type="EMBL" id="LAZR01059949">
    <property type="protein sequence ID" value="KKK66716.1"/>
    <property type="molecule type" value="Genomic_DNA"/>
</dbReference>
<accession>A0A0F9A3F9</accession>
<dbReference type="AlphaFoldDB" id="A0A0F9A3F9"/>
<organism evidence="1">
    <name type="scientific">marine sediment metagenome</name>
    <dbReference type="NCBI Taxonomy" id="412755"/>
    <lineage>
        <taxon>unclassified sequences</taxon>
        <taxon>metagenomes</taxon>
        <taxon>ecological metagenomes</taxon>
    </lineage>
</organism>
<protein>
    <submittedName>
        <fullName evidence="1">Uncharacterized protein</fullName>
    </submittedName>
</protein>
<reference evidence="1" key="1">
    <citation type="journal article" date="2015" name="Nature">
        <title>Complex archaea that bridge the gap between prokaryotes and eukaryotes.</title>
        <authorList>
            <person name="Spang A."/>
            <person name="Saw J.H."/>
            <person name="Jorgensen S.L."/>
            <person name="Zaremba-Niedzwiedzka K."/>
            <person name="Martijn J."/>
            <person name="Lind A.E."/>
            <person name="van Eijk R."/>
            <person name="Schleper C."/>
            <person name="Guy L."/>
            <person name="Ettema T.J."/>
        </authorList>
    </citation>
    <scope>NUCLEOTIDE SEQUENCE</scope>
</reference>
<name>A0A0F9A3F9_9ZZZZ</name>